<dbReference type="Proteomes" id="UP000799324">
    <property type="component" value="Unassembled WGS sequence"/>
</dbReference>
<gene>
    <name evidence="2" type="ORF">K491DRAFT_272203</name>
</gene>
<dbReference type="AlphaFoldDB" id="A0A6A6SNZ1"/>
<proteinExistence type="predicted"/>
<accession>A0A6A6SNZ1</accession>
<name>A0A6A6SNZ1_9PLEO</name>
<evidence type="ECO:0000313" key="2">
    <source>
        <dbReference type="EMBL" id="KAF2647904.1"/>
    </source>
</evidence>
<sequence length="129" mass="14850">MIHLRRLCIHYTHYTHYTTTYAEPPLLPSLPSDLSIIVRLSTFSASFFLLLRCTPLRSKSTFCLPISPSPISETPRPPHPPHRLKNRLANPPFETPKTPYANPMPTPANGKKKVICRKMQRVRTSFARW</sequence>
<dbReference type="EMBL" id="MU004573">
    <property type="protein sequence ID" value="KAF2647904.1"/>
    <property type="molecule type" value="Genomic_DNA"/>
</dbReference>
<evidence type="ECO:0000256" key="1">
    <source>
        <dbReference type="SAM" id="MobiDB-lite"/>
    </source>
</evidence>
<protein>
    <submittedName>
        <fullName evidence="2">Uncharacterized protein</fullName>
    </submittedName>
</protein>
<reference evidence="2" key="1">
    <citation type="journal article" date="2020" name="Stud. Mycol.">
        <title>101 Dothideomycetes genomes: a test case for predicting lifestyles and emergence of pathogens.</title>
        <authorList>
            <person name="Haridas S."/>
            <person name="Albert R."/>
            <person name="Binder M."/>
            <person name="Bloem J."/>
            <person name="Labutti K."/>
            <person name="Salamov A."/>
            <person name="Andreopoulos B."/>
            <person name="Baker S."/>
            <person name="Barry K."/>
            <person name="Bills G."/>
            <person name="Bluhm B."/>
            <person name="Cannon C."/>
            <person name="Castanera R."/>
            <person name="Culley D."/>
            <person name="Daum C."/>
            <person name="Ezra D."/>
            <person name="Gonzalez J."/>
            <person name="Henrissat B."/>
            <person name="Kuo A."/>
            <person name="Liang C."/>
            <person name="Lipzen A."/>
            <person name="Lutzoni F."/>
            <person name="Magnuson J."/>
            <person name="Mondo S."/>
            <person name="Nolan M."/>
            <person name="Ohm R."/>
            <person name="Pangilinan J."/>
            <person name="Park H.-J."/>
            <person name="Ramirez L."/>
            <person name="Alfaro M."/>
            <person name="Sun H."/>
            <person name="Tritt A."/>
            <person name="Yoshinaga Y."/>
            <person name="Zwiers L.-H."/>
            <person name="Turgeon B."/>
            <person name="Goodwin S."/>
            <person name="Spatafora J."/>
            <person name="Crous P."/>
            <person name="Grigoriev I."/>
        </authorList>
    </citation>
    <scope>NUCLEOTIDE SEQUENCE</scope>
    <source>
        <strain evidence="2">CBS 122681</strain>
    </source>
</reference>
<feature type="region of interest" description="Disordered" evidence="1">
    <location>
        <begin position="71"/>
        <end position="110"/>
    </location>
</feature>
<evidence type="ECO:0000313" key="3">
    <source>
        <dbReference type="Proteomes" id="UP000799324"/>
    </source>
</evidence>
<organism evidence="2 3">
    <name type="scientific">Lophiostoma macrostomum CBS 122681</name>
    <dbReference type="NCBI Taxonomy" id="1314788"/>
    <lineage>
        <taxon>Eukaryota</taxon>
        <taxon>Fungi</taxon>
        <taxon>Dikarya</taxon>
        <taxon>Ascomycota</taxon>
        <taxon>Pezizomycotina</taxon>
        <taxon>Dothideomycetes</taxon>
        <taxon>Pleosporomycetidae</taxon>
        <taxon>Pleosporales</taxon>
        <taxon>Lophiostomataceae</taxon>
        <taxon>Lophiostoma</taxon>
    </lineage>
</organism>
<keyword evidence="3" id="KW-1185">Reference proteome</keyword>